<protein>
    <submittedName>
        <fullName evidence="2">Phage tail tube protein</fullName>
    </submittedName>
</protein>
<dbReference type="STRING" id="619304.SAMN05421760_106234"/>
<dbReference type="Proteomes" id="UP000185999">
    <property type="component" value="Unassembled WGS sequence"/>
</dbReference>
<reference evidence="3" key="1">
    <citation type="submission" date="2017-01" db="EMBL/GenBank/DDBJ databases">
        <authorList>
            <person name="Varghese N."/>
            <person name="Submissions S."/>
        </authorList>
    </citation>
    <scope>NUCLEOTIDE SEQUENCE [LARGE SCALE GENOMIC DNA]</scope>
    <source>
        <strain evidence="3">DSM 22306</strain>
    </source>
</reference>
<accession>A0A1N7MPD0</accession>
<dbReference type="Pfam" id="PF10618">
    <property type="entry name" value="Tail_tube"/>
    <property type="match status" value="1"/>
</dbReference>
<dbReference type="InterPro" id="IPR019596">
    <property type="entry name" value="Phage_Mu_GpM_tail_tub"/>
</dbReference>
<dbReference type="AlphaFoldDB" id="A0A1N7MPD0"/>
<dbReference type="OrthoDB" id="5463544at2"/>
<evidence type="ECO:0000313" key="2">
    <source>
        <dbReference type="EMBL" id="SIS87858.1"/>
    </source>
</evidence>
<dbReference type="EMBL" id="FTOE01000006">
    <property type="protein sequence ID" value="SIS87858.1"/>
    <property type="molecule type" value="Genomic_DNA"/>
</dbReference>
<evidence type="ECO:0000313" key="3">
    <source>
        <dbReference type="Proteomes" id="UP000185999"/>
    </source>
</evidence>
<keyword evidence="3" id="KW-1185">Reference proteome</keyword>
<organism evidence="2 3">
    <name type="scientific">Neptunomonas antarctica</name>
    <dbReference type="NCBI Taxonomy" id="619304"/>
    <lineage>
        <taxon>Bacteria</taxon>
        <taxon>Pseudomonadati</taxon>
        <taxon>Pseudomonadota</taxon>
        <taxon>Gammaproteobacteria</taxon>
        <taxon>Oceanospirillales</taxon>
        <taxon>Oceanospirillaceae</taxon>
        <taxon>Neptunomonas</taxon>
    </lineage>
</organism>
<dbReference type="RefSeq" id="WP_054340396.1">
    <property type="nucleotide sequence ID" value="NZ_FTOE01000006.1"/>
</dbReference>
<feature type="region of interest" description="Disordered" evidence="1">
    <location>
        <begin position="97"/>
        <end position="116"/>
    </location>
</feature>
<name>A0A1N7MPD0_9GAMM</name>
<proteinExistence type="predicted"/>
<sequence length="116" mass="12220">MAKVAKKILITVPGIGRVESLPGGSFNPGGNSRAAVVTESDRVHYSEETAPATLSFRLPNLPDTFDQVRDMAGVNVNVQDDSGQSWIVTDAFTTTPASLSNGEISVEMSGNPAEKV</sequence>
<evidence type="ECO:0000256" key="1">
    <source>
        <dbReference type="SAM" id="MobiDB-lite"/>
    </source>
</evidence>
<gene>
    <name evidence="2" type="ORF">SAMN05421760_106234</name>
</gene>